<dbReference type="PANTHER" id="PTHR38444">
    <property type="entry name" value="ENTEROBACTIN BIOSYNTHESIS PROTEIN YBDZ"/>
    <property type="match status" value="1"/>
</dbReference>
<proteinExistence type="predicted"/>
<dbReference type="InterPro" id="IPR037407">
    <property type="entry name" value="MLP_fam"/>
</dbReference>
<sequence length="73" mass="8443">MTSSNAESDYVVVVNEEEQYSLWPQGKCLPAGWRSVFGPCPRDECLHEIEQRWVDMRPKSLREAMYRAGHDNG</sequence>
<keyword evidence="3" id="KW-1185">Reference proteome</keyword>
<feature type="domain" description="MbtH-like" evidence="1">
    <location>
        <begin position="1"/>
        <end position="51"/>
    </location>
</feature>
<reference evidence="2 3" key="1">
    <citation type="journal article" date="2021" name="Int. J. Syst. Evol. Microbiol.">
        <title>Pseudomonas piscium sp. nov., Pseudomonas pisciculturae sp. nov., Pseudomonas mucoides sp. nov. and Pseudomonas neuropathica sp. nov. isolated from rainbow trout.</title>
        <authorList>
            <person name="Duman M."/>
            <person name="Mulet M."/>
            <person name="Altun S."/>
            <person name="Saticioglu I.B."/>
            <person name="Gomila M."/>
            <person name="Lalucat J."/>
            <person name="Garcia-Valdes E."/>
        </authorList>
    </citation>
    <scope>NUCLEOTIDE SEQUENCE [LARGE SCALE GENOMIC DNA]</scope>
    <source>
        <strain evidence="2 3">LMG 28632</strain>
    </source>
</reference>
<dbReference type="EMBL" id="JADEVO010000032">
    <property type="protein sequence ID" value="MBN3967556.1"/>
    <property type="molecule type" value="Genomic_DNA"/>
</dbReference>
<name>A0ABS3AL49_9PSED</name>
<evidence type="ECO:0000259" key="1">
    <source>
        <dbReference type="SMART" id="SM00923"/>
    </source>
</evidence>
<dbReference type="RefSeq" id="WP_205893542.1">
    <property type="nucleotide sequence ID" value="NZ_JADEVO010000032.1"/>
</dbReference>
<dbReference type="InterPro" id="IPR038020">
    <property type="entry name" value="MbtH-like_sf"/>
</dbReference>
<organism evidence="2 3">
    <name type="scientific">Pseudomonas gregormendelii</name>
    <dbReference type="NCBI Taxonomy" id="1628277"/>
    <lineage>
        <taxon>Bacteria</taxon>
        <taxon>Pseudomonadati</taxon>
        <taxon>Pseudomonadota</taxon>
        <taxon>Gammaproteobacteria</taxon>
        <taxon>Pseudomonadales</taxon>
        <taxon>Pseudomonadaceae</taxon>
        <taxon>Pseudomonas</taxon>
    </lineage>
</organism>
<dbReference type="InterPro" id="IPR005153">
    <property type="entry name" value="MbtH-like_dom"/>
</dbReference>
<protein>
    <submittedName>
        <fullName evidence="2">MbtH family NRPS accessory protein</fullName>
    </submittedName>
</protein>
<dbReference type="Gene3D" id="3.90.820.10">
    <property type="entry name" value="Structural Genomics, Unknown Function 30-nov-00 1gh9 Mol_id"/>
    <property type="match status" value="1"/>
</dbReference>
<dbReference type="SUPFAM" id="SSF160582">
    <property type="entry name" value="MbtH-like"/>
    <property type="match status" value="1"/>
</dbReference>
<dbReference type="Pfam" id="PF03621">
    <property type="entry name" value="MbtH"/>
    <property type="match status" value="1"/>
</dbReference>
<accession>A0ABS3AL49</accession>
<comment type="caution">
    <text evidence="2">The sequence shown here is derived from an EMBL/GenBank/DDBJ whole genome shotgun (WGS) entry which is preliminary data.</text>
</comment>
<gene>
    <name evidence="2" type="ORF">IMW75_20055</name>
</gene>
<evidence type="ECO:0000313" key="3">
    <source>
        <dbReference type="Proteomes" id="UP000772591"/>
    </source>
</evidence>
<dbReference type="PANTHER" id="PTHR38444:SF1">
    <property type="entry name" value="ENTEROBACTIN BIOSYNTHESIS PROTEIN YBDZ"/>
    <property type="match status" value="1"/>
</dbReference>
<evidence type="ECO:0000313" key="2">
    <source>
        <dbReference type="EMBL" id="MBN3967556.1"/>
    </source>
</evidence>
<dbReference type="Proteomes" id="UP000772591">
    <property type="component" value="Unassembled WGS sequence"/>
</dbReference>
<dbReference type="SMART" id="SM00923">
    <property type="entry name" value="MbtH"/>
    <property type="match status" value="1"/>
</dbReference>